<proteinExistence type="predicted"/>
<name>A0A976B1Y6_9BURK</name>
<dbReference type="Pfam" id="PF01548">
    <property type="entry name" value="DEDD_Tnp_IS110"/>
    <property type="match status" value="1"/>
</dbReference>
<feature type="domain" description="Transposase IS110-like N-terminal" evidence="1">
    <location>
        <begin position="7"/>
        <end position="150"/>
    </location>
</feature>
<dbReference type="GO" id="GO:0003677">
    <property type="term" value="F:DNA binding"/>
    <property type="evidence" value="ECO:0007669"/>
    <property type="project" value="InterPro"/>
</dbReference>
<dbReference type="InterPro" id="IPR003346">
    <property type="entry name" value="Transposase_20"/>
</dbReference>
<dbReference type="GO" id="GO:0004803">
    <property type="term" value="F:transposase activity"/>
    <property type="evidence" value="ECO:0007669"/>
    <property type="project" value="InterPro"/>
</dbReference>
<dbReference type="InterPro" id="IPR002525">
    <property type="entry name" value="Transp_IS110-like_N"/>
</dbReference>
<organism evidence="3 4">
    <name type="scientific">Cupriavidus taiwanensis</name>
    <dbReference type="NCBI Taxonomy" id="164546"/>
    <lineage>
        <taxon>Bacteria</taxon>
        <taxon>Pseudomonadati</taxon>
        <taxon>Pseudomonadota</taxon>
        <taxon>Betaproteobacteria</taxon>
        <taxon>Burkholderiales</taxon>
        <taxon>Burkholderiaceae</taxon>
        <taxon>Cupriavidus</taxon>
    </lineage>
</organism>
<dbReference type="RefSeq" id="WP_116335514.1">
    <property type="nucleotide sequence ID" value="NZ_LT992559.1"/>
</dbReference>
<gene>
    <name evidence="3" type="ORF">CBM2613_B170302</name>
</gene>
<dbReference type="EMBL" id="OFTH01000042">
    <property type="protein sequence ID" value="SOZ70863.1"/>
    <property type="molecule type" value="Genomic_DNA"/>
</dbReference>
<reference evidence="3 4" key="1">
    <citation type="submission" date="2018-01" db="EMBL/GenBank/DDBJ databases">
        <authorList>
            <person name="Clerissi C."/>
        </authorList>
    </citation>
    <scope>NUCLEOTIDE SEQUENCE [LARGE SCALE GENOMIC DNA]</scope>
    <source>
        <strain evidence="3">Cupriavidus taiwanensis STM 8556</strain>
    </source>
</reference>
<evidence type="ECO:0000313" key="3">
    <source>
        <dbReference type="EMBL" id="SOZ70863.1"/>
    </source>
</evidence>
<dbReference type="PANTHER" id="PTHR33055:SF13">
    <property type="entry name" value="TRANSPOSASE"/>
    <property type="match status" value="1"/>
</dbReference>
<sequence length="317" mass="35060">MDIKVAVGIDVSKDTLDLNTLPEGNPRQFGNDEKGIAELLTYLEQQNAQGAIDRIVLEATGGYETRVSVALAGAGLPVVVVNPKQVRDFAKACGILAKTDRLDAWVLARFAQQIRPAVRPLPDEAQREFADLLDRRSQLVVMRAQEKARVATAPPVALKSLKEHIAWLDARIKSLDIDMTHTLRTSEVWKNKVDLLDSMPGVGKVSVFTLMGRLPELGKLNRQQIAALVGVAPFNDDSGKRRGQRYIRGGRSEVRNVLYMAAITAIRHNPAIRSFYERLTAAGKPFKVAITACMRKLLTVLNAMVKTGQTWQNRMPT</sequence>
<dbReference type="PANTHER" id="PTHR33055">
    <property type="entry name" value="TRANSPOSASE FOR INSERTION SEQUENCE ELEMENT IS1111A"/>
    <property type="match status" value="1"/>
</dbReference>
<comment type="caution">
    <text evidence="3">The sequence shown here is derived from an EMBL/GenBank/DDBJ whole genome shotgun (WGS) entry which is preliminary data.</text>
</comment>
<evidence type="ECO:0000313" key="4">
    <source>
        <dbReference type="Proteomes" id="UP000256952"/>
    </source>
</evidence>
<dbReference type="GO" id="GO:0006313">
    <property type="term" value="P:DNA transposition"/>
    <property type="evidence" value="ECO:0007669"/>
    <property type="project" value="InterPro"/>
</dbReference>
<dbReference type="Pfam" id="PF02371">
    <property type="entry name" value="Transposase_20"/>
    <property type="match status" value="1"/>
</dbReference>
<accession>A0A976B1Y6</accession>
<feature type="domain" description="Transposase IS116/IS110/IS902 C-terminal" evidence="2">
    <location>
        <begin position="194"/>
        <end position="277"/>
    </location>
</feature>
<protein>
    <submittedName>
        <fullName evidence="3">Transposase</fullName>
    </submittedName>
</protein>
<evidence type="ECO:0000259" key="1">
    <source>
        <dbReference type="Pfam" id="PF01548"/>
    </source>
</evidence>
<dbReference type="Proteomes" id="UP000256952">
    <property type="component" value="Chromosome CBM2613_b"/>
</dbReference>
<evidence type="ECO:0000259" key="2">
    <source>
        <dbReference type="Pfam" id="PF02371"/>
    </source>
</evidence>
<dbReference type="AlphaFoldDB" id="A0A976B1Y6"/>
<dbReference type="InterPro" id="IPR047650">
    <property type="entry name" value="Transpos_IS110"/>
</dbReference>